<dbReference type="Gene3D" id="3.40.50.1820">
    <property type="entry name" value="alpha/beta hydrolase"/>
    <property type="match status" value="1"/>
</dbReference>
<reference evidence="3 4" key="1">
    <citation type="submission" date="2016-11" db="EMBL/GenBank/DDBJ databases">
        <authorList>
            <person name="Jaros S."/>
            <person name="Januszkiewicz K."/>
            <person name="Wedrychowicz H."/>
        </authorList>
    </citation>
    <scope>NUCLEOTIDE SEQUENCE [LARGE SCALE GENOMIC DNA]</scope>
    <source>
        <strain evidence="3 4">CGMCC 1.7049</strain>
    </source>
</reference>
<feature type="chain" id="PRO_5009912675" description="Serine aminopeptidase S33 domain-containing protein" evidence="1">
    <location>
        <begin position="31"/>
        <end position="289"/>
    </location>
</feature>
<accession>A0A1M5NR98</accession>
<dbReference type="SUPFAM" id="SSF53474">
    <property type="entry name" value="alpha/beta-Hydrolases"/>
    <property type="match status" value="1"/>
</dbReference>
<dbReference type="STRING" id="490188.SAMN04488068_1827"/>
<evidence type="ECO:0000313" key="4">
    <source>
        <dbReference type="Proteomes" id="UP000199758"/>
    </source>
</evidence>
<dbReference type="InterPro" id="IPR029058">
    <property type="entry name" value="AB_hydrolase_fold"/>
</dbReference>
<evidence type="ECO:0000256" key="1">
    <source>
        <dbReference type="SAM" id="SignalP"/>
    </source>
</evidence>
<dbReference type="InterPro" id="IPR022742">
    <property type="entry name" value="Hydrolase_4"/>
</dbReference>
<dbReference type="Proteomes" id="UP000199758">
    <property type="component" value="Unassembled WGS sequence"/>
</dbReference>
<feature type="domain" description="Serine aminopeptidase S33" evidence="2">
    <location>
        <begin position="56"/>
        <end position="191"/>
    </location>
</feature>
<name>A0A1M5NR98_9GAMM</name>
<dbReference type="PANTHER" id="PTHR43265:SF1">
    <property type="entry name" value="ESTERASE ESTD"/>
    <property type="match status" value="1"/>
</dbReference>
<dbReference type="InterPro" id="IPR053145">
    <property type="entry name" value="AB_hydrolase_Est10"/>
</dbReference>
<protein>
    <recommendedName>
        <fullName evidence="2">Serine aminopeptidase S33 domain-containing protein</fullName>
    </recommendedName>
</protein>
<dbReference type="EMBL" id="FQWZ01000004">
    <property type="protein sequence ID" value="SHG92106.1"/>
    <property type="molecule type" value="Genomic_DNA"/>
</dbReference>
<evidence type="ECO:0000313" key="3">
    <source>
        <dbReference type="EMBL" id="SHG92106.1"/>
    </source>
</evidence>
<evidence type="ECO:0000259" key="2">
    <source>
        <dbReference type="Pfam" id="PF12146"/>
    </source>
</evidence>
<keyword evidence="4" id="KW-1185">Reference proteome</keyword>
<feature type="signal peptide" evidence="1">
    <location>
        <begin position="1"/>
        <end position="30"/>
    </location>
</feature>
<dbReference type="PANTHER" id="PTHR43265">
    <property type="entry name" value="ESTERASE ESTD"/>
    <property type="match status" value="1"/>
</dbReference>
<sequence>MRPMIRRWWHRPLCTGALTLASFCCGLATASEQRVQLPSGANGAWCVPDAAWDGRTVLMLHGFADDMDGAGDLGKRLAHALQAAGIATLRINFRGEGDRLRTDIQSTFVTRLDDTASAQAWLLQQRGVQAQRIGVLGFSLGASTAIETGARHPAWFRSMALWSSPSGDHFELWRRLAPQAVDTALRDGQVTEEVPGWKKITTHRAFYDSFRGIDLDRSLAQYPGALLSVRGAQDYLPAHEAEFMRLARGRPAEAVILAGADHIFNVFDPVSRQAQRAIEVTVDWFERTL</sequence>
<proteinExistence type="predicted"/>
<dbReference type="GO" id="GO:0052689">
    <property type="term" value="F:carboxylic ester hydrolase activity"/>
    <property type="evidence" value="ECO:0007669"/>
    <property type="project" value="TreeGrafter"/>
</dbReference>
<dbReference type="Pfam" id="PF12146">
    <property type="entry name" value="Hydrolase_4"/>
    <property type="match status" value="1"/>
</dbReference>
<keyword evidence="1" id="KW-0732">Signal</keyword>
<dbReference type="AlphaFoldDB" id="A0A1M5NR98"/>
<gene>
    <name evidence="3" type="ORF">SAMN04488068_1827</name>
</gene>
<organism evidence="3 4">
    <name type="scientific">Hydrocarboniphaga daqingensis</name>
    <dbReference type="NCBI Taxonomy" id="490188"/>
    <lineage>
        <taxon>Bacteria</taxon>
        <taxon>Pseudomonadati</taxon>
        <taxon>Pseudomonadota</taxon>
        <taxon>Gammaproteobacteria</taxon>
        <taxon>Nevskiales</taxon>
        <taxon>Nevskiaceae</taxon>
        <taxon>Hydrocarboniphaga</taxon>
    </lineage>
</organism>